<evidence type="ECO:0000313" key="3">
    <source>
        <dbReference type="EMBL" id="CAK7928618.1"/>
    </source>
</evidence>
<proteinExistence type="predicted"/>
<protein>
    <submittedName>
        <fullName evidence="3">Uncharacterized protein</fullName>
    </submittedName>
</protein>
<dbReference type="EMBL" id="CAKLBY020000130">
    <property type="protein sequence ID" value="CAK7928618.1"/>
    <property type="molecule type" value="Genomic_DNA"/>
</dbReference>
<feature type="compositionally biased region" description="Low complexity" evidence="1">
    <location>
        <begin position="349"/>
        <end position="359"/>
    </location>
</feature>
<keyword evidence="2" id="KW-1133">Transmembrane helix</keyword>
<keyword evidence="2" id="KW-0472">Membrane</keyword>
<keyword evidence="2" id="KW-0812">Transmembrane</keyword>
<feature type="transmembrane region" description="Helical" evidence="2">
    <location>
        <begin position="179"/>
        <end position="199"/>
    </location>
</feature>
<dbReference type="AlphaFoldDB" id="A0AAV1U5J9"/>
<evidence type="ECO:0000256" key="1">
    <source>
        <dbReference type="SAM" id="MobiDB-lite"/>
    </source>
</evidence>
<feature type="compositionally biased region" description="Polar residues" evidence="1">
    <location>
        <begin position="266"/>
        <end position="284"/>
    </location>
</feature>
<accession>A0AAV1U5J9</accession>
<feature type="compositionally biased region" description="Low complexity" evidence="1">
    <location>
        <begin position="323"/>
        <end position="339"/>
    </location>
</feature>
<organism evidence="3 4">
    <name type="scientific">Peronospora matthiolae</name>
    <dbReference type="NCBI Taxonomy" id="2874970"/>
    <lineage>
        <taxon>Eukaryota</taxon>
        <taxon>Sar</taxon>
        <taxon>Stramenopiles</taxon>
        <taxon>Oomycota</taxon>
        <taxon>Peronosporomycetes</taxon>
        <taxon>Peronosporales</taxon>
        <taxon>Peronosporaceae</taxon>
        <taxon>Peronospora</taxon>
    </lineage>
</organism>
<dbReference type="Proteomes" id="UP001162060">
    <property type="component" value="Unassembled WGS sequence"/>
</dbReference>
<gene>
    <name evidence="3" type="ORF">PM001_LOCUS13768</name>
</gene>
<feature type="region of interest" description="Disordered" evidence="1">
    <location>
        <begin position="344"/>
        <end position="369"/>
    </location>
</feature>
<evidence type="ECO:0000313" key="4">
    <source>
        <dbReference type="Proteomes" id="UP001162060"/>
    </source>
</evidence>
<comment type="caution">
    <text evidence="3">The sequence shown here is derived from an EMBL/GenBank/DDBJ whole genome shotgun (WGS) entry which is preliminary data.</text>
</comment>
<sequence length="451" mass="48499">MDRSMGSEDGSGKFDVKVTVGDKEPIREEATEVKLENDGLLAADVADEKKKLDAMTPVPVNQISEYSSASMEVEVSEIESDEAMGAARVPATESTTGKDDVPESGENEKSAVIEGATNMEPEEDNSSRPTEVLHQSTDPAPIVAFTNKPSSRTEDSAMLSDAVTNEAMQTSRPGHLSQGGNPLVLVALAGICCIFLFVWGRKRRLSAFSSSGVPGRRGNKGMKMHYTQVPHEQPFSRGHEDDDEYCDDFEEDTFVNDRDGWDDWESNSTQTQLNPFASAPSTPRRSIAEPVSDIRPFTLNQLLSPPRQQHVPKVRESAIADISDSPLESVESNSSSDSFEVVMEEEHMAPASSRSSAASTERESKSAPDDLFSQFNMVPTFQKTAAVGPLPADTSAALVFQSGTAAGITSMSSLPTAAEASALFAAEMDDEVITVGASDEWGEDDGWAKGI</sequence>
<name>A0AAV1U5J9_9STRA</name>
<feature type="compositionally biased region" description="Polar residues" evidence="1">
    <location>
        <begin position="127"/>
        <end position="138"/>
    </location>
</feature>
<evidence type="ECO:0000256" key="2">
    <source>
        <dbReference type="SAM" id="Phobius"/>
    </source>
</evidence>
<reference evidence="3" key="1">
    <citation type="submission" date="2024-01" db="EMBL/GenBank/DDBJ databases">
        <authorList>
            <person name="Webb A."/>
        </authorList>
    </citation>
    <scope>NUCLEOTIDE SEQUENCE</scope>
    <source>
        <strain evidence="3">Pm1</strain>
    </source>
</reference>
<feature type="region of interest" description="Disordered" evidence="1">
    <location>
        <begin position="320"/>
        <end position="339"/>
    </location>
</feature>
<feature type="region of interest" description="Disordered" evidence="1">
    <location>
        <begin position="1"/>
        <end position="21"/>
    </location>
</feature>
<feature type="region of interest" description="Disordered" evidence="1">
    <location>
        <begin position="257"/>
        <end position="286"/>
    </location>
</feature>
<feature type="region of interest" description="Disordered" evidence="1">
    <location>
        <begin position="72"/>
        <end position="158"/>
    </location>
</feature>
<feature type="compositionally biased region" description="Basic and acidic residues" evidence="1">
    <location>
        <begin position="96"/>
        <end position="111"/>
    </location>
</feature>